<keyword evidence="3" id="KW-1185">Reference proteome</keyword>
<evidence type="ECO:0000313" key="2">
    <source>
        <dbReference type="EMBL" id="CAH9075049.1"/>
    </source>
</evidence>
<dbReference type="OrthoDB" id="2012664at2759"/>
<gene>
    <name evidence="2" type="ORF">CEURO_LOCUS5461</name>
</gene>
<evidence type="ECO:0000259" key="1">
    <source>
        <dbReference type="Pfam" id="PF05699"/>
    </source>
</evidence>
<sequence>MMKPTFWDNAYYILKLMGPLVKTLRLVHNERKPAMGYIYEAMDRAKEAIIKAFNGRDDKYKETFKIINSRWQDQLHHPLHAVGHYLNPAYFYADPQIEFNSEVTTGLYACIAKLVSENEEQLVIIDELSKYTRAKGLFGINLAVLTRKTKAPAEWWRLYGSTTPNLQKLDMRVLSLTCSASGCERNWSVFEQIHTKRRNRLGMQKLNDLVFVKYIIQL</sequence>
<accession>A0A9P0YTP1</accession>
<dbReference type="Pfam" id="PF05699">
    <property type="entry name" value="Dimer_Tnp_hAT"/>
    <property type="match status" value="1"/>
</dbReference>
<feature type="domain" description="HAT C-terminal dimerisation" evidence="1">
    <location>
        <begin position="148"/>
        <end position="213"/>
    </location>
</feature>
<dbReference type="InterPro" id="IPR008906">
    <property type="entry name" value="HATC_C_dom"/>
</dbReference>
<dbReference type="EMBL" id="CAMAPE010000009">
    <property type="protein sequence ID" value="CAH9075049.1"/>
    <property type="molecule type" value="Genomic_DNA"/>
</dbReference>
<dbReference type="AlphaFoldDB" id="A0A9P0YTP1"/>
<dbReference type="PANTHER" id="PTHR32166:SF74">
    <property type="entry name" value="OS05G0256350 PROTEIN"/>
    <property type="match status" value="1"/>
</dbReference>
<comment type="caution">
    <text evidence="2">The sequence shown here is derived from an EMBL/GenBank/DDBJ whole genome shotgun (WGS) entry which is preliminary data.</text>
</comment>
<reference evidence="2" key="1">
    <citation type="submission" date="2022-07" db="EMBL/GenBank/DDBJ databases">
        <authorList>
            <person name="Macas J."/>
            <person name="Novak P."/>
            <person name="Neumann P."/>
        </authorList>
    </citation>
    <scope>NUCLEOTIDE SEQUENCE</scope>
</reference>
<dbReference type="Proteomes" id="UP001152484">
    <property type="component" value="Unassembled WGS sequence"/>
</dbReference>
<dbReference type="SUPFAM" id="SSF53098">
    <property type="entry name" value="Ribonuclease H-like"/>
    <property type="match status" value="1"/>
</dbReference>
<evidence type="ECO:0000313" key="3">
    <source>
        <dbReference type="Proteomes" id="UP001152484"/>
    </source>
</evidence>
<name>A0A9P0YTP1_CUSEU</name>
<organism evidence="2 3">
    <name type="scientific">Cuscuta europaea</name>
    <name type="common">European dodder</name>
    <dbReference type="NCBI Taxonomy" id="41803"/>
    <lineage>
        <taxon>Eukaryota</taxon>
        <taxon>Viridiplantae</taxon>
        <taxon>Streptophyta</taxon>
        <taxon>Embryophyta</taxon>
        <taxon>Tracheophyta</taxon>
        <taxon>Spermatophyta</taxon>
        <taxon>Magnoliopsida</taxon>
        <taxon>eudicotyledons</taxon>
        <taxon>Gunneridae</taxon>
        <taxon>Pentapetalae</taxon>
        <taxon>asterids</taxon>
        <taxon>lamiids</taxon>
        <taxon>Solanales</taxon>
        <taxon>Convolvulaceae</taxon>
        <taxon>Cuscuteae</taxon>
        <taxon>Cuscuta</taxon>
        <taxon>Cuscuta subgen. Cuscuta</taxon>
    </lineage>
</organism>
<dbReference type="InterPro" id="IPR012337">
    <property type="entry name" value="RNaseH-like_sf"/>
</dbReference>
<protein>
    <recommendedName>
        <fullName evidence="1">HAT C-terminal dimerisation domain-containing protein</fullName>
    </recommendedName>
</protein>
<dbReference type="GO" id="GO:0046983">
    <property type="term" value="F:protein dimerization activity"/>
    <property type="evidence" value="ECO:0007669"/>
    <property type="project" value="InterPro"/>
</dbReference>
<dbReference type="PANTHER" id="PTHR32166">
    <property type="entry name" value="OSJNBA0013A04.12 PROTEIN"/>
    <property type="match status" value="1"/>
</dbReference>
<proteinExistence type="predicted"/>